<dbReference type="Pfam" id="PF13181">
    <property type="entry name" value="TPR_8"/>
    <property type="match status" value="2"/>
</dbReference>
<evidence type="ECO:0000256" key="4">
    <source>
        <dbReference type="SAM" id="Coils"/>
    </source>
</evidence>
<name>A0ABS8EQN7_9FLAO</name>
<organism evidence="6 7">
    <name type="scientific">Winogradskyella immobilis</name>
    <dbReference type="NCBI Taxonomy" id="2816852"/>
    <lineage>
        <taxon>Bacteria</taxon>
        <taxon>Pseudomonadati</taxon>
        <taxon>Bacteroidota</taxon>
        <taxon>Flavobacteriia</taxon>
        <taxon>Flavobacteriales</taxon>
        <taxon>Flavobacteriaceae</taxon>
        <taxon>Winogradskyella</taxon>
    </lineage>
</organism>
<dbReference type="PROSITE" id="PS50293">
    <property type="entry name" value="TPR_REGION"/>
    <property type="match status" value="2"/>
</dbReference>
<feature type="repeat" description="TPR" evidence="3">
    <location>
        <begin position="250"/>
        <end position="283"/>
    </location>
</feature>
<evidence type="ECO:0000256" key="2">
    <source>
        <dbReference type="ARBA" id="ARBA00022803"/>
    </source>
</evidence>
<dbReference type="Gene3D" id="1.25.40.10">
    <property type="entry name" value="Tetratricopeptide repeat domain"/>
    <property type="match status" value="1"/>
</dbReference>
<evidence type="ECO:0000313" key="7">
    <source>
        <dbReference type="Proteomes" id="UP000778797"/>
    </source>
</evidence>
<keyword evidence="5" id="KW-0472">Membrane</keyword>
<keyword evidence="5" id="KW-0812">Transmembrane</keyword>
<dbReference type="Pfam" id="PF00515">
    <property type="entry name" value="TPR_1"/>
    <property type="match status" value="1"/>
</dbReference>
<comment type="caution">
    <text evidence="6">The sequence shown here is derived from an EMBL/GenBank/DDBJ whole genome shotgun (WGS) entry which is preliminary data.</text>
</comment>
<feature type="transmembrane region" description="Helical" evidence="5">
    <location>
        <begin position="89"/>
        <end position="110"/>
    </location>
</feature>
<evidence type="ECO:0000313" key="6">
    <source>
        <dbReference type="EMBL" id="MCC1485549.1"/>
    </source>
</evidence>
<keyword evidence="2 3" id="KW-0802">TPR repeat</keyword>
<dbReference type="RefSeq" id="WP_227478041.1">
    <property type="nucleotide sequence ID" value="NZ_JAFMPT010000027.1"/>
</dbReference>
<keyword evidence="7" id="KW-1185">Reference proteome</keyword>
<dbReference type="SMART" id="SM00028">
    <property type="entry name" value="TPR"/>
    <property type="match status" value="5"/>
</dbReference>
<feature type="repeat" description="TPR" evidence="3">
    <location>
        <begin position="387"/>
        <end position="420"/>
    </location>
</feature>
<dbReference type="InterPro" id="IPR050498">
    <property type="entry name" value="Ycf3"/>
</dbReference>
<dbReference type="PROSITE" id="PS50005">
    <property type="entry name" value="TPR"/>
    <property type="match status" value="4"/>
</dbReference>
<evidence type="ECO:0000256" key="3">
    <source>
        <dbReference type="PROSITE-ProRule" id="PRU00339"/>
    </source>
</evidence>
<evidence type="ECO:0000256" key="5">
    <source>
        <dbReference type="SAM" id="Phobius"/>
    </source>
</evidence>
<keyword evidence="5" id="KW-1133">Transmembrane helix</keyword>
<gene>
    <name evidence="6" type="ORF">J1C55_13165</name>
</gene>
<reference evidence="6" key="2">
    <citation type="submission" date="2021-10" db="EMBL/GenBank/DDBJ databases">
        <title>Genome of Winogradskyella sp. E313.</title>
        <authorList>
            <person name="Zhou Y."/>
        </authorList>
    </citation>
    <scope>NUCLEOTIDE SEQUENCE</scope>
    <source>
        <strain evidence="6">E313</strain>
    </source>
</reference>
<evidence type="ECO:0000256" key="1">
    <source>
        <dbReference type="ARBA" id="ARBA00022737"/>
    </source>
</evidence>
<dbReference type="PANTHER" id="PTHR44858">
    <property type="entry name" value="TETRATRICOPEPTIDE REPEAT PROTEIN 6"/>
    <property type="match status" value="1"/>
</dbReference>
<dbReference type="SUPFAM" id="SSF48452">
    <property type="entry name" value="TPR-like"/>
    <property type="match status" value="2"/>
</dbReference>
<dbReference type="Proteomes" id="UP000778797">
    <property type="component" value="Unassembled WGS sequence"/>
</dbReference>
<accession>A0ABS8EQN7</accession>
<feature type="coiled-coil region" evidence="4">
    <location>
        <begin position="46"/>
        <end position="88"/>
    </location>
</feature>
<dbReference type="InterPro" id="IPR011990">
    <property type="entry name" value="TPR-like_helical_dom_sf"/>
</dbReference>
<protein>
    <submittedName>
        <fullName evidence="6">Tetratricopeptide repeat protein</fullName>
    </submittedName>
</protein>
<dbReference type="PANTHER" id="PTHR44858:SF1">
    <property type="entry name" value="UDP-N-ACETYLGLUCOSAMINE--PEPTIDE N-ACETYLGLUCOSAMINYLTRANSFERASE SPINDLY-RELATED"/>
    <property type="match status" value="1"/>
</dbReference>
<reference evidence="6" key="1">
    <citation type="submission" date="2021-03" db="EMBL/GenBank/DDBJ databases">
        <authorList>
            <person name="Ping X."/>
        </authorList>
    </citation>
    <scope>NUCLEOTIDE SEQUENCE</scope>
    <source>
        <strain evidence="6">E313</strain>
    </source>
</reference>
<keyword evidence="1" id="KW-0677">Repeat</keyword>
<keyword evidence="4" id="KW-0175">Coiled coil</keyword>
<feature type="repeat" description="TPR" evidence="3">
    <location>
        <begin position="284"/>
        <end position="317"/>
    </location>
</feature>
<sequence>MKKHITILLILSISFVSFGQTSIKPKNKLEISEVNKSLDIKILIELEKIKTEKIHLEEEVSKLERLIEKEISSTNEKLKEQKEDTKDLINIYVFFIGIVLALIGAAINFFGKIAIKKRVEQIIQNTAEEYAESKTNEVISQKVTDDYISKIIKKKGDAEIERLLNELKTKGNDTIESIKKKGNDIINSVWAAPPKHIETSIELDATDEEIKQKQENIRADEFFNLAFNTKDHKIRISLYENVLELEPENYNALNNIGVAYNDLYKFKKAIEYLSKAIKLEPNNSLAFANRANSYNQLDEFDLSISDANKSIELNPKNEWPYAIKGNVLTKQQKFIEAEEILNKSIELNPKSAVAYFNRGYFNEETKRYDESISDYLKAEELGHLNLALLYNNLAVGYRRIKEFDKAISYIQKAREVNPDWPNLDGTMALIYSDKGDKENFYKFLKQALDKGCPVWNYLSDYAFDPYRNEKRLEKLIEPYKKNYYA</sequence>
<dbReference type="EMBL" id="JAFMPT010000027">
    <property type="protein sequence ID" value="MCC1485549.1"/>
    <property type="molecule type" value="Genomic_DNA"/>
</dbReference>
<dbReference type="Pfam" id="PF13424">
    <property type="entry name" value="TPR_12"/>
    <property type="match status" value="1"/>
</dbReference>
<dbReference type="InterPro" id="IPR019734">
    <property type="entry name" value="TPR_rpt"/>
</dbReference>
<proteinExistence type="predicted"/>
<feature type="repeat" description="TPR" evidence="3">
    <location>
        <begin position="318"/>
        <end position="351"/>
    </location>
</feature>